<dbReference type="Pfam" id="PF12890">
    <property type="entry name" value="DHOase"/>
    <property type="match status" value="1"/>
</dbReference>
<feature type="binding site" evidence="6">
    <location>
        <position position="65"/>
    </location>
    <ligand>
        <name>Zn(2+)</name>
        <dbReference type="ChEBI" id="CHEBI:29105"/>
        <label>1</label>
    </ligand>
</feature>
<dbReference type="GO" id="GO:0044205">
    <property type="term" value="P:'de novo' UMP biosynthetic process"/>
    <property type="evidence" value="ECO:0007669"/>
    <property type="project" value="UniProtKB-UniRule"/>
</dbReference>
<dbReference type="GO" id="GO:0008270">
    <property type="term" value="F:zinc ion binding"/>
    <property type="evidence" value="ECO:0007669"/>
    <property type="project" value="UniProtKB-UniRule"/>
</dbReference>
<dbReference type="GO" id="GO:0004151">
    <property type="term" value="F:dihydroorotase activity"/>
    <property type="evidence" value="ECO:0007669"/>
    <property type="project" value="UniProtKB-UniRule"/>
</dbReference>
<feature type="binding site" evidence="6">
    <location>
        <position position="325"/>
    </location>
    <ligand>
        <name>substrate</name>
    </ligand>
</feature>
<dbReference type="EC" id="3.5.2.3" evidence="6"/>
<dbReference type="PANTHER" id="PTHR43668">
    <property type="entry name" value="ALLANTOINASE"/>
    <property type="match status" value="1"/>
</dbReference>
<evidence type="ECO:0000256" key="5">
    <source>
        <dbReference type="ARBA" id="ARBA00022975"/>
    </source>
</evidence>
<comment type="catalytic activity">
    <reaction evidence="6">
        <text>(S)-dihydroorotate + H2O = N-carbamoyl-L-aspartate + H(+)</text>
        <dbReference type="Rhea" id="RHEA:24296"/>
        <dbReference type="ChEBI" id="CHEBI:15377"/>
        <dbReference type="ChEBI" id="CHEBI:15378"/>
        <dbReference type="ChEBI" id="CHEBI:30864"/>
        <dbReference type="ChEBI" id="CHEBI:32814"/>
        <dbReference type="EC" id="3.5.2.3"/>
    </reaction>
</comment>
<dbReference type="InterPro" id="IPR004722">
    <property type="entry name" value="DHOase"/>
</dbReference>
<protein>
    <recommendedName>
        <fullName evidence="6">Dihydroorotase</fullName>
        <shortName evidence="6">DHOase</shortName>
        <ecNumber evidence="6">3.5.2.3</ecNumber>
    </recommendedName>
</protein>
<evidence type="ECO:0000256" key="1">
    <source>
        <dbReference type="ARBA" id="ARBA00002368"/>
    </source>
</evidence>
<dbReference type="Gene3D" id="2.30.40.10">
    <property type="entry name" value="Urease, subunit C, domain 1"/>
    <property type="match status" value="1"/>
</dbReference>
<name>A0A831SQM1_PROAE</name>
<evidence type="ECO:0000256" key="2">
    <source>
        <dbReference type="ARBA" id="ARBA00010286"/>
    </source>
</evidence>
<comment type="cofactor">
    <cofactor evidence="6">
        <name>Zn(2+)</name>
        <dbReference type="ChEBI" id="CHEBI:29105"/>
    </cofactor>
    <text evidence="6">Binds 2 Zn(2+) ions per subunit.</text>
</comment>
<dbReference type="PANTHER" id="PTHR43668:SF2">
    <property type="entry name" value="ALLANTOINASE"/>
    <property type="match status" value="1"/>
</dbReference>
<feature type="binding site" evidence="6">
    <location>
        <position position="183"/>
    </location>
    <ligand>
        <name>Zn(2+)</name>
        <dbReference type="ChEBI" id="CHEBI:29105"/>
        <label>2</label>
    </ligand>
</feature>
<comment type="function">
    <text evidence="1 6">Catalyzes the reversible cyclization of carbamoyl aspartate to dihydroorotate.</text>
</comment>
<feature type="binding site" evidence="6">
    <location>
        <position position="67"/>
    </location>
    <ligand>
        <name>Zn(2+)</name>
        <dbReference type="ChEBI" id="CHEBI:29105"/>
        <label>1</label>
    </ligand>
</feature>
<dbReference type="GO" id="GO:0006145">
    <property type="term" value="P:purine nucleobase catabolic process"/>
    <property type="evidence" value="ECO:0007669"/>
    <property type="project" value="TreeGrafter"/>
</dbReference>
<dbReference type="InterPro" id="IPR050138">
    <property type="entry name" value="DHOase/Allantoinase_Hydrolase"/>
</dbReference>
<dbReference type="UniPathway" id="UPA00070">
    <property type="reaction ID" value="UER00117"/>
</dbReference>
<feature type="active site" evidence="6">
    <location>
        <position position="321"/>
    </location>
</feature>
<dbReference type="NCBIfam" id="NF006842">
    <property type="entry name" value="PRK09357.2-3"/>
    <property type="match status" value="1"/>
</dbReference>
<dbReference type="Proteomes" id="UP000886335">
    <property type="component" value="Unassembled WGS sequence"/>
</dbReference>
<dbReference type="InterPro" id="IPR011059">
    <property type="entry name" value="Metal-dep_hydrolase_composite"/>
</dbReference>
<dbReference type="HAMAP" id="MF_00220_B">
    <property type="entry name" value="PyrC_classI_B"/>
    <property type="match status" value="1"/>
</dbReference>
<dbReference type="SUPFAM" id="SSF51338">
    <property type="entry name" value="Composite domain of metallo-dependent hydrolases"/>
    <property type="match status" value="1"/>
</dbReference>
<dbReference type="InterPro" id="IPR024403">
    <property type="entry name" value="DHOase_cat"/>
</dbReference>
<dbReference type="SUPFAM" id="SSF51556">
    <property type="entry name" value="Metallo-dependent hydrolases"/>
    <property type="match status" value="1"/>
</dbReference>
<feature type="binding site" evidence="6">
    <location>
        <position position="156"/>
    </location>
    <ligand>
        <name>Zn(2+)</name>
        <dbReference type="ChEBI" id="CHEBI:29105"/>
        <label>1</label>
    </ligand>
</feature>
<feature type="binding site" evidence="6">
    <location>
        <position position="99"/>
    </location>
    <ligand>
        <name>substrate</name>
    </ligand>
</feature>
<accession>A0A831SQM1</accession>
<feature type="domain" description="Dihydroorotase catalytic" evidence="7">
    <location>
        <begin position="54"/>
        <end position="251"/>
    </location>
</feature>
<evidence type="ECO:0000256" key="4">
    <source>
        <dbReference type="ARBA" id="ARBA00022801"/>
    </source>
</evidence>
<feature type="binding site" evidence="6">
    <location>
        <position position="321"/>
    </location>
    <ligand>
        <name>Zn(2+)</name>
        <dbReference type="ChEBI" id="CHEBI:29105"/>
        <label>1</label>
    </ligand>
</feature>
<dbReference type="EMBL" id="DSBW01000027">
    <property type="protein sequence ID" value="HED30315.1"/>
    <property type="molecule type" value="Genomic_DNA"/>
</dbReference>
<comment type="caution">
    <text evidence="8">The sequence shown here is derived from an EMBL/GenBank/DDBJ whole genome shotgun (WGS) entry which is preliminary data.</text>
</comment>
<comment type="pathway">
    <text evidence="6">Pyrimidine metabolism; UMP biosynthesis via de novo pathway; (S)-dihydroorotate from bicarbonate: step 3/3.</text>
</comment>
<dbReference type="NCBIfam" id="TIGR00857">
    <property type="entry name" value="pyrC_multi"/>
    <property type="match status" value="1"/>
</dbReference>
<reference evidence="8" key="1">
    <citation type="journal article" date="2020" name="mSystems">
        <title>Genome- and Community-Level Interaction Insights into Carbon Utilization and Element Cycling Functions of Hydrothermarchaeota in Hydrothermal Sediment.</title>
        <authorList>
            <person name="Zhou Z."/>
            <person name="Liu Y."/>
            <person name="Xu W."/>
            <person name="Pan J."/>
            <person name="Luo Z.H."/>
            <person name="Li M."/>
        </authorList>
    </citation>
    <scope>NUCLEOTIDE SEQUENCE [LARGE SCALE GENOMIC DNA]</scope>
    <source>
        <strain evidence="8">SpSt-1181</strain>
    </source>
</reference>
<gene>
    <name evidence="6" type="primary">pyrC</name>
    <name evidence="8" type="ORF">ENN50_01215</name>
</gene>
<dbReference type="InterPro" id="IPR002195">
    <property type="entry name" value="Dihydroorotase_CS"/>
</dbReference>
<evidence type="ECO:0000256" key="6">
    <source>
        <dbReference type="HAMAP-Rule" id="MF_00220"/>
    </source>
</evidence>
<evidence type="ECO:0000256" key="3">
    <source>
        <dbReference type="ARBA" id="ARBA00022723"/>
    </source>
</evidence>
<dbReference type="PROSITE" id="PS00483">
    <property type="entry name" value="DIHYDROOROTASE_2"/>
    <property type="match status" value="1"/>
</dbReference>
<feature type="binding site" evidence="6">
    <location>
        <begin position="67"/>
        <end position="69"/>
    </location>
    <ligand>
        <name>substrate</name>
    </ligand>
</feature>
<organism evidence="8">
    <name type="scientific">Prosthecochloris aestuarii</name>
    <dbReference type="NCBI Taxonomy" id="1102"/>
    <lineage>
        <taxon>Bacteria</taxon>
        <taxon>Pseudomonadati</taxon>
        <taxon>Chlorobiota</taxon>
        <taxon>Chlorobiia</taxon>
        <taxon>Chlorobiales</taxon>
        <taxon>Chlorobiaceae</taxon>
        <taxon>Prosthecochloris</taxon>
    </lineage>
</organism>
<feature type="binding site" evidence="6">
    <location>
        <begin position="339"/>
        <end position="340"/>
    </location>
    <ligand>
        <name>substrate</name>
    </ligand>
</feature>
<dbReference type="GO" id="GO:0005737">
    <property type="term" value="C:cytoplasm"/>
    <property type="evidence" value="ECO:0007669"/>
    <property type="project" value="TreeGrafter"/>
</dbReference>
<proteinExistence type="inferred from homology"/>
<feature type="binding site" evidence="6">
    <location>
        <position position="246"/>
    </location>
    <ligand>
        <name>Zn(2+)</name>
        <dbReference type="ChEBI" id="CHEBI:29105"/>
        <label>2</label>
    </ligand>
</feature>
<comment type="caution">
    <text evidence="6">Lacks conserved residue(s) required for the propagation of feature annotation.</text>
</comment>
<keyword evidence="5 6" id="KW-0665">Pyrimidine biosynthesis</keyword>
<evidence type="ECO:0000259" key="7">
    <source>
        <dbReference type="Pfam" id="PF12890"/>
    </source>
</evidence>
<feature type="binding site" evidence="6">
    <location>
        <position position="156"/>
    </location>
    <ligand>
        <name>Zn(2+)</name>
        <dbReference type="ChEBI" id="CHEBI:29105"/>
        <label>2</label>
    </ligand>
</feature>
<dbReference type="CDD" id="cd01317">
    <property type="entry name" value="DHOase_IIa"/>
    <property type="match status" value="1"/>
</dbReference>
<comment type="similarity">
    <text evidence="2 6">Belongs to the metallo-dependent hydrolases superfamily. DHOase family. Class I DHOase subfamily.</text>
</comment>
<dbReference type="InterPro" id="IPR032466">
    <property type="entry name" value="Metal_Hydrolase"/>
</dbReference>
<dbReference type="Gene3D" id="3.20.20.140">
    <property type="entry name" value="Metal-dependent hydrolases"/>
    <property type="match status" value="1"/>
</dbReference>
<evidence type="ECO:0000313" key="8">
    <source>
        <dbReference type="EMBL" id="HED30315.1"/>
    </source>
</evidence>
<keyword evidence="3 6" id="KW-0479">Metal-binding</keyword>
<sequence length="441" mass="48054">MSTIFHQARIINPAQNIDTTGSIRVSQQGVIEEIATGPADMSPGPDDTIVDLDGSLLVPGLFDMHCHFREPGQEYKETLETGARAAVAGGFTGVALMPNTKPVTDNPQTVAYIRQAAMNLPVDIEIIASMTAGSGGETLSPFGRLSDFGIRAVSDDGTAIQNSQIMRLAFEYASNFGMLFIQHCEDTSLTAGGIMNEGRYSAMLGLKGIPDVAEAITLGRDLLLLEYLSEHKFGEDLPAPHYHVAHISTKSALDLVRKAKEKGMKVTCEITPHHFTLDEEDLFNAPRKGNYIMKPPLCSHENKEALISGIIDGTIDVIATDHAPHAQHEKDCPPDQTAFGITGLETAVGLTFSELVHPGRITMQRAVEMLSVHPRRIMGLGPVLFEKGRKANFTLIDPQQEWTYCEEQIRSKAKNSPFIGRSMKGRATGIYHNGVLHRNGN</sequence>
<dbReference type="AlphaFoldDB" id="A0A831SQM1"/>
<keyword evidence="6" id="KW-0862">Zinc</keyword>
<keyword evidence="4 6" id="KW-0378">Hydrolase</keyword>
<dbReference type="GO" id="GO:0004038">
    <property type="term" value="F:allantoinase activity"/>
    <property type="evidence" value="ECO:0007669"/>
    <property type="project" value="TreeGrafter"/>
</dbReference>